<accession>A0A1I7WHA9</accession>
<proteinExistence type="predicted"/>
<name>A0A1I7WHA9_HETBA</name>
<sequence length="64" mass="7212">MVEGCSLAFLLQSAVGYVRCSCANATRALRFFKEKRDFFLATRPFNPASTKRRQIDVILSEHSG</sequence>
<organism evidence="1 2">
    <name type="scientific">Heterorhabditis bacteriophora</name>
    <name type="common">Entomopathogenic nematode worm</name>
    <dbReference type="NCBI Taxonomy" id="37862"/>
    <lineage>
        <taxon>Eukaryota</taxon>
        <taxon>Metazoa</taxon>
        <taxon>Ecdysozoa</taxon>
        <taxon>Nematoda</taxon>
        <taxon>Chromadorea</taxon>
        <taxon>Rhabditida</taxon>
        <taxon>Rhabditina</taxon>
        <taxon>Rhabditomorpha</taxon>
        <taxon>Strongyloidea</taxon>
        <taxon>Heterorhabditidae</taxon>
        <taxon>Heterorhabditis</taxon>
    </lineage>
</organism>
<reference evidence="2" key="1">
    <citation type="submission" date="2016-11" db="UniProtKB">
        <authorList>
            <consortium name="WormBaseParasite"/>
        </authorList>
    </citation>
    <scope>IDENTIFICATION</scope>
</reference>
<dbReference type="AlphaFoldDB" id="A0A1I7WHA9"/>
<dbReference type="Proteomes" id="UP000095283">
    <property type="component" value="Unplaced"/>
</dbReference>
<protein>
    <submittedName>
        <fullName evidence="2">Secreted protein</fullName>
    </submittedName>
</protein>
<keyword evidence="1" id="KW-1185">Reference proteome</keyword>
<dbReference type="WBParaSite" id="Hba_04379">
    <property type="protein sequence ID" value="Hba_04379"/>
    <property type="gene ID" value="Hba_04379"/>
</dbReference>
<evidence type="ECO:0000313" key="2">
    <source>
        <dbReference type="WBParaSite" id="Hba_04379"/>
    </source>
</evidence>
<evidence type="ECO:0000313" key="1">
    <source>
        <dbReference type="Proteomes" id="UP000095283"/>
    </source>
</evidence>